<dbReference type="GO" id="GO:0003700">
    <property type="term" value="F:DNA-binding transcription factor activity"/>
    <property type="evidence" value="ECO:0007669"/>
    <property type="project" value="TreeGrafter"/>
</dbReference>
<dbReference type="InterPro" id="IPR011598">
    <property type="entry name" value="bHLH_dom"/>
</dbReference>
<organism evidence="9 10">
    <name type="scientific">Hibiscus syriacus</name>
    <name type="common">Rose of Sharon</name>
    <dbReference type="NCBI Taxonomy" id="106335"/>
    <lineage>
        <taxon>Eukaryota</taxon>
        <taxon>Viridiplantae</taxon>
        <taxon>Streptophyta</taxon>
        <taxon>Embryophyta</taxon>
        <taxon>Tracheophyta</taxon>
        <taxon>Spermatophyta</taxon>
        <taxon>Magnoliopsida</taxon>
        <taxon>eudicotyledons</taxon>
        <taxon>Gunneridae</taxon>
        <taxon>Pentapetalae</taxon>
        <taxon>rosids</taxon>
        <taxon>malvids</taxon>
        <taxon>Malvales</taxon>
        <taxon>Malvaceae</taxon>
        <taxon>Malvoideae</taxon>
        <taxon>Hibiscus</taxon>
    </lineage>
</organism>
<dbReference type="Pfam" id="PF00010">
    <property type="entry name" value="HLH"/>
    <property type="match status" value="1"/>
</dbReference>
<evidence type="ECO:0000256" key="3">
    <source>
        <dbReference type="ARBA" id="ARBA00023125"/>
    </source>
</evidence>
<dbReference type="GO" id="GO:0043565">
    <property type="term" value="F:sequence-specific DNA binding"/>
    <property type="evidence" value="ECO:0007669"/>
    <property type="project" value="TreeGrafter"/>
</dbReference>
<evidence type="ECO:0000256" key="1">
    <source>
        <dbReference type="ARBA" id="ARBA00004123"/>
    </source>
</evidence>
<sequence>MRGFDGAVKWLRPFVDGKGWDFCVVWKLGDDPSRFVEWKDCCCGACFNVKEEKDELQKPLGPFCRDVHFQHPIRSKACEALSRFPFVISLYAGIHGEVAMSNQPTWINYGSDSGSHSSHVGSFPSFHFLLIPKEQNIIELVASQCNAVLKPVVTTADYTRANLYKWYDLPLSLSLLTSVPRIESIPPISDSSSHPSLDGSYCGFSPSIEHQPFASDSASISQDEQFKQLIGTHCGTKRQRCSKNVFLQQERLVPNRNKPVNNKMRTTELPEKEKCHSKNLVIERNRRKKINEQLLKLRALVPKISKVHVEVNQITKREFLIKLYYEHKRGSFGKLMEGIDSLGLQVIDANVTTFSQKVLSIFKVERFLENHFTILVLECVRHEFRTQIRVEAP</sequence>
<dbReference type="Gene3D" id="4.10.280.10">
    <property type="entry name" value="Helix-loop-helix DNA-binding domain"/>
    <property type="match status" value="1"/>
</dbReference>
<evidence type="ECO:0000259" key="8">
    <source>
        <dbReference type="Pfam" id="PF22754"/>
    </source>
</evidence>
<comment type="caution">
    <text evidence="9">The sequence shown here is derived from an EMBL/GenBank/DDBJ whole genome shotgun (WGS) entry which is preliminary data.</text>
</comment>
<keyword evidence="4" id="KW-0804">Transcription</keyword>
<evidence type="ECO:0000259" key="6">
    <source>
        <dbReference type="Pfam" id="PF00010"/>
    </source>
</evidence>
<name>A0A6A3BBR6_HIBSY</name>
<dbReference type="InterPro" id="IPR025610">
    <property type="entry name" value="MYC/MYB_N"/>
</dbReference>
<evidence type="ECO:0000256" key="4">
    <source>
        <dbReference type="ARBA" id="ARBA00023163"/>
    </source>
</evidence>
<dbReference type="PANTHER" id="PTHR31945">
    <property type="entry name" value="TRANSCRIPTION FACTOR SCREAM2-RELATED"/>
    <property type="match status" value="1"/>
</dbReference>
<keyword evidence="3" id="KW-0238">DNA-binding</keyword>
<dbReference type="GO" id="GO:0046983">
    <property type="term" value="F:protein dimerization activity"/>
    <property type="evidence" value="ECO:0007669"/>
    <property type="project" value="InterPro"/>
</dbReference>
<dbReference type="PANTHER" id="PTHR31945:SF63">
    <property type="entry name" value="TRANSCRIPTION FACTOR BHLH90"/>
    <property type="match status" value="1"/>
</dbReference>
<keyword evidence="5" id="KW-0539">Nucleus</keyword>
<dbReference type="Proteomes" id="UP000436088">
    <property type="component" value="Unassembled WGS sequence"/>
</dbReference>
<evidence type="ECO:0000256" key="5">
    <source>
        <dbReference type="ARBA" id="ARBA00023242"/>
    </source>
</evidence>
<dbReference type="InterPro" id="IPR036638">
    <property type="entry name" value="HLH_DNA-bd_sf"/>
</dbReference>
<dbReference type="Pfam" id="PF22754">
    <property type="entry name" value="bHLH-TF_ACT-like_plant"/>
    <property type="match status" value="1"/>
</dbReference>
<protein>
    <submittedName>
        <fullName evidence="9">Beta-1,3-glucanase</fullName>
    </submittedName>
</protein>
<dbReference type="InterPro" id="IPR051358">
    <property type="entry name" value="TF_AMS/ICE1/BHLH6-like"/>
</dbReference>
<gene>
    <name evidence="9" type="ORF">F3Y22_tig00110206pilonHSYRG00025</name>
</gene>
<comment type="subcellular location">
    <subcellularLocation>
        <location evidence="1">Nucleus</location>
    </subcellularLocation>
</comment>
<reference evidence="9" key="1">
    <citation type="submission" date="2019-09" db="EMBL/GenBank/DDBJ databases">
        <title>Draft genome information of white flower Hibiscus syriacus.</title>
        <authorList>
            <person name="Kim Y.-M."/>
        </authorList>
    </citation>
    <scope>NUCLEOTIDE SEQUENCE [LARGE SCALE GENOMIC DNA]</scope>
    <source>
        <strain evidence="9">YM2019G1</strain>
    </source>
</reference>
<dbReference type="EMBL" id="VEPZ02000876">
    <property type="protein sequence ID" value="KAE8713511.1"/>
    <property type="molecule type" value="Genomic_DNA"/>
</dbReference>
<evidence type="ECO:0000256" key="2">
    <source>
        <dbReference type="ARBA" id="ARBA00023015"/>
    </source>
</evidence>
<dbReference type="SUPFAM" id="SSF47459">
    <property type="entry name" value="HLH, helix-loop-helix DNA-binding domain"/>
    <property type="match status" value="1"/>
</dbReference>
<evidence type="ECO:0000259" key="7">
    <source>
        <dbReference type="Pfam" id="PF14215"/>
    </source>
</evidence>
<feature type="domain" description="BHLH" evidence="6">
    <location>
        <begin position="281"/>
        <end position="306"/>
    </location>
</feature>
<proteinExistence type="predicted"/>
<dbReference type="AlphaFoldDB" id="A0A6A3BBR6"/>
<evidence type="ECO:0000313" key="10">
    <source>
        <dbReference type="Proteomes" id="UP000436088"/>
    </source>
</evidence>
<dbReference type="Pfam" id="PF14215">
    <property type="entry name" value="bHLH-MYC_N"/>
    <property type="match status" value="1"/>
</dbReference>
<feature type="domain" description="Plant bHLH transcription factor ACT-like" evidence="8">
    <location>
        <begin position="309"/>
        <end position="361"/>
    </location>
</feature>
<dbReference type="GO" id="GO:0005634">
    <property type="term" value="C:nucleus"/>
    <property type="evidence" value="ECO:0007669"/>
    <property type="project" value="UniProtKB-SubCell"/>
</dbReference>
<accession>A0A6A3BBR6</accession>
<feature type="domain" description="Transcription factor MYC/MYB N-terminal" evidence="7">
    <location>
        <begin position="11"/>
        <end position="116"/>
    </location>
</feature>
<evidence type="ECO:0000313" key="9">
    <source>
        <dbReference type="EMBL" id="KAE8713511.1"/>
    </source>
</evidence>
<dbReference type="InterPro" id="IPR054502">
    <property type="entry name" value="bHLH-TF_ACT-like_plant"/>
</dbReference>
<keyword evidence="2" id="KW-0805">Transcription regulation</keyword>
<keyword evidence="10" id="KW-1185">Reference proteome</keyword>